<keyword evidence="8 10" id="KW-0675">Receptor</keyword>
<evidence type="ECO:0000256" key="4">
    <source>
        <dbReference type="ARBA" id="ARBA00022725"/>
    </source>
</evidence>
<evidence type="ECO:0000256" key="1">
    <source>
        <dbReference type="ARBA" id="ARBA00004651"/>
    </source>
</evidence>
<name>A0A8V0XD31_CHICK</name>
<dbReference type="InterPro" id="IPR000725">
    <property type="entry name" value="Olfact_rcpt"/>
</dbReference>
<evidence type="ECO:0000256" key="5">
    <source>
        <dbReference type="ARBA" id="ARBA00022989"/>
    </source>
</evidence>
<evidence type="ECO:0000256" key="9">
    <source>
        <dbReference type="ARBA" id="ARBA00023224"/>
    </source>
</evidence>
<keyword evidence="5 11" id="KW-1133">Transmembrane helix</keyword>
<feature type="transmembrane region" description="Helical" evidence="11">
    <location>
        <begin position="59"/>
        <end position="77"/>
    </location>
</feature>
<feature type="transmembrane region" description="Helical" evidence="11">
    <location>
        <begin position="26"/>
        <end position="47"/>
    </location>
</feature>
<proteinExistence type="inferred from homology"/>
<keyword evidence="11" id="KW-0716">Sensory transduction</keyword>
<dbReference type="PROSITE" id="PS00237">
    <property type="entry name" value="G_PROTEIN_RECEP_F1_1"/>
    <property type="match status" value="1"/>
</dbReference>
<dbReference type="Pfam" id="PF00001">
    <property type="entry name" value="7tm_1"/>
    <property type="match status" value="1"/>
</dbReference>
<dbReference type="PRINTS" id="PR00237">
    <property type="entry name" value="GPCRRHODOPSN"/>
</dbReference>
<dbReference type="AlphaFoldDB" id="A0A8V0XD31"/>
<dbReference type="InterPro" id="IPR017452">
    <property type="entry name" value="GPCR_Rhodpsn_7TM"/>
</dbReference>
<evidence type="ECO:0000256" key="7">
    <source>
        <dbReference type="ARBA" id="ARBA00023136"/>
    </source>
</evidence>
<dbReference type="Gene3D" id="1.20.1070.10">
    <property type="entry name" value="Rhodopsin 7-helix transmembrane proteins"/>
    <property type="match status" value="1"/>
</dbReference>
<dbReference type="InterPro" id="IPR050516">
    <property type="entry name" value="Olfactory_GPCR"/>
</dbReference>
<keyword evidence="6 10" id="KW-0297">G-protein coupled receptor</keyword>
<keyword evidence="9 10" id="KW-0807">Transducer</keyword>
<feature type="transmembrane region" description="Helical" evidence="11">
    <location>
        <begin position="89"/>
        <end position="108"/>
    </location>
</feature>
<sequence>MPNSSSISEFLLLALADTRQLQLLHFWLLLGIYLAALLGNGLISTAVACDHRLHTPMYFFLLNLALLDLGCISTTLPKAMANALWHTRHISYAGCAAQVFFFLFFISAEYSLLTIMSYDRYVAICKPLHYGTLLGSRACATMAAAACGTGVLNSLLHTANTFSLPLCQGNAVDQFFCEIPHILKLSVGGNMKRCVRAGLLAAAP</sequence>
<keyword evidence="7 11" id="KW-0472">Membrane</keyword>
<keyword evidence="4 11" id="KW-0552">Olfaction</keyword>
<feature type="domain" description="G-protein coupled receptors family 1 profile" evidence="12">
    <location>
        <begin position="39"/>
        <end position="204"/>
    </location>
</feature>
<dbReference type="GO" id="GO:0004930">
    <property type="term" value="F:G protein-coupled receptor activity"/>
    <property type="evidence" value="ECO:0007669"/>
    <property type="project" value="UniProtKB-KW"/>
</dbReference>
<dbReference type="InterPro" id="IPR000276">
    <property type="entry name" value="GPCR_Rhodpsn"/>
</dbReference>
<evidence type="ECO:0000256" key="2">
    <source>
        <dbReference type="ARBA" id="ARBA00022475"/>
    </source>
</evidence>
<reference evidence="13" key="2">
    <citation type="submission" date="2025-08" db="UniProtKB">
        <authorList>
            <consortium name="Ensembl"/>
        </authorList>
    </citation>
    <scope>IDENTIFICATION</scope>
    <source>
        <strain evidence="13">broiler</strain>
    </source>
</reference>
<protein>
    <recommendedName>
        <fullName evidence="11">Olfactory receptor</fullName>
    </recommendedName>
</protein>
<dbReference type="GO" id="GO:0005886">
    <property type="term" value="C:plasma membrane"/>
    <property type="evidence" value="ECO:0007669"/>
    <property type="project" value="UniProtKB-SubCell"/>
</dbReference>
<comment type="subcellular location">
    <subcellularLocation>
        <location evidence="1 11">Cell membrane</location>
        <topology evidence="1 11">Multi-pass membrane protein</topology>
    </subcellularLocation>
</comment>
<evidence type="ECO:0000256" key="3">
    <source>
        <dbReference type="ARBA" id="ARBA00022692"/>
    </source>
</evidence>
<evidence type="ECO:0000256" key="11">
    <source>
        <dbReference type="RuleBase" id="RU363047"/>
    </source>
</evidence>
<keyword evidence="14" id="KW-1185">Reference proteome</keyword>
<accession>A0A8V0XD31</accession>
<dbReference type="PROSITE" id="PS50262">
    <property type="entry name" value="G_PROTEIN_RECEP_F1_2"/>
    <property type="match status" value="1"/>
</dbReference>
<evidence type="ECO:0000256" key="6">
    <source>
        <dbReference type="ARBA" id="ARBA00023040"/>
    </source>
</evidence>
<evidence type="ECO:0000259" key="12">
    <source>
        <dbReference type="PROSITE" id="PS50262"/>
    </source>
</evidence>
<dbReference type="GO" id="GO:0004984">
    <property type="term" value="F:olfactory receptor activity"/>
    <property type="evidence" value="ECO:0000318"/>
    <property type="project" value="GO_Central"/>
</dbReference>
<evidence type="ECO:0000256" key="10">
    <source>
        <dbReference type="RuleBase" id="RU000688"/>
    </source>
</evidence>
<dbReference type="PRINTS" id="PR00245">
    <property type="entry name" value="OLFACTORYR"/>
</dbReference>
<dbReference type="Ensembl" id="ENSGALT00010004053.1">
    <property type="protein sequence ID" value="ENSGALP00010002351.1"/>
    <property type="gene ID" value="ENSGALG00010001777.1"/>
</dbReference>
<dbReference type="GO" id="GO:0005549">
    <property type="term" value="F:odorant binding"/>
    <property type="evidence" value="ECO:0000318"/>
    <property type="project" value="GO_Central"/>
</dbReference>
<dbReference type="SUPFAM" id="SSF81321">
    <property type="entry name" value="Family A G protein-coupled receptor-like"/>
    <property type="match status" value="1"/>
</dbReference>
<evidence type="ECO:0000313" key="14">
    <source>
        <dbReference type="Proteomes" id="UP000000539"/>
    </source>
</evidence>
<comment type="similarity">
    <text evidence="10">Belongs to the G-protein coupled receptor 1 family.</text>
</comment>
<keyword evidence="2 11" id="KW-1003">Cell membrane</keyword>
<dbReference type="GeneTree" id="ENSGT01050000244828"/>
<comment type="caution">
    <text evidence="11">Lacks conserved residue(s) required for the propagation of feature annotation.</text>
</comment>
<reference evidence="13" key="1">
    <citation type="submission" date="2020-11" db="EMBL/GenBank/DDBJ databases">
        <title>Gallus gallus (Chicken) genome, bGalGal1, GRCg7b, maternal haplotype autosomes + Z &amp; W.</title>
        <authorList>
            <person name="Warren W."/>
            <person name="Formenti G."/>
            <person name="Fedrigo O."/>
            <person name="Haase B."/>
            <person name="Mountcastle J."/>
            <person name="Balacco J."/>
            <person name="Tracey A."/>
            <person name="Schneider V."/>
            <person name="Okimoto R."/>
            <person name="Cheng H."/>
            <person name="Hawken R."/>
            <person name="Howe K."/>
            <person name="Jarvis E.D."/>
        </authorList>
    </citation>
    <scope>NUCLEOTIDE SEQUENCE [LARGE SCALE GENOMIC DNA]</scope>
    <source>
        <strain evidence="13">Broiler</strain>
    </source>
</reference>
<evidence type="ECO:0000313" key="13">
    <source>
        <dbReference type="Ensembl" id="ENSGALP00010002351.1"/>
    </source>
</evidence>
<organism evidence="13 14">
    <name type="scientific">Gallus gallus</name>
    <name type="common">Chicken</name>
    <dbReference type="NCBI Taxonomy" id="9031"/>
    <lineage>
        <taxon>Eukaryota</taxon>
        <taxon>Metazoa</taxon>
        <taxon>Chordata</taxon>
        <taxon>Craniata</taxon>
        <taxon>Vertebrata</taxon>
        <taxon>Euteleostomi</taxon>
        <taxon>Archelosauria</taxon>
        <taxon>Archosauria</taxon>
        <taxon>Dinosauria</taxon>
        <taxon>Saurischia</taxon>
        <taxon>Theropoda</taxon>
        <taxon>Coelurosauria</taxon>
        <taxon>Aves</taxon>
        <taxon>Neognathae</taxon>
        <taxon>Galloanserae</taxon>
        <taxon>Galliformes</taxon>
        <taxon>Phasianidae</taxon>
        <taxon>Phasianinae</taxon>
        <taxon>Gallus</taxon>
    </lineage>
</organism>
<evidence type="ECO:0000256" key="8">
    <source>
        <dbReference type="ARBA" id="ARBA00023170"/>
    </source>
</evidence>
<dbReference type="Proteomes" id="UP000000539">
    <property type="component" value="Chromosome 33"/>
</dbReference>
<keyword evidence="3 10" id="KW-0812">Transmembrane</keyword>
<reference evidence="13" key="3">
    <citation type="submission" date="2025-09" db="UniProtKB">
        <authorList>
            <consortium name="Ensembl"/>
        </authorList>
    </citation>
    <scope>IDENTIFICATION</scope>
    <source>
        <strain evidence="13">broiler</strain>
    </source>
</reference>
<dbReference type="PANTHER" id="PTHR26452">
    <property type="entry name" value="OLFACTORY RECEPTOR"/>
    <property type="match status" value="1"/>
</dbReference>
<dbReference type="FunFam" id="1.20.1070.10:FF:000610">
    <property type="entry name" value="Olfactory receptor"/>
    <property type="match status" value="1"/>
</dbReference>